<gene>
    <name evidence="4" type="ORF">EV146_10178</name>
</gene>
<keyword evidence="5" id="KW-1185">Reference proteome</keyword>
<keyword evidence="2" id="KW-0749">Sporulation</keyword>
<dbReference type="GO" id="GO:0003810">
    <property type="term" value="F:protein-glutamine gamma-glutamyltransferase activity"/>
    <property type="evidence" value="ECO:0007669"/>
    <property type="project" value="InterPro"/>
</dbReference>
<evidence type="ECO:0000256" key="1">
    <source>
        <dbReference type="ARBA" id="ARBA00022679"/>
    </source>
</evidence>
<evidence type="ECO:0000313" key="5">
    <source>
        <dbReference type="Proteomes" id="UP000295689"/>
    </source>
</evidence>
<accession>A0A4R2BKM2</accession>
<keyword evidence="1 4" id="KW-0808">Transferase</keyword>
<dbReference type="GO" id="GO:0030435">
    <property type="term" value="P:sporulation resulting in formation of a cellular spore"/>
    <property type="evidence" value="ECO:0007669"/>
    <property type="project" value="UniProtKB-KW"/>
</dbReference>
<dbReference type="EMBL" id="SLVV01000001">
    <property type="protein sequence ID" value="TCN27751.1"/>
    <property type="molecule type" value="Genomic_DNA"/>
</dbReference>
<dbReference type="Proteomes" id="UP000295689">
    <property type="component" value="Unassembled WGS sequence"/>
</dbReference>
<comment type="caution">
    <text evidence="4">The sequence shown here is derived from an EMBL/GenBank/DDBJ whole genome shotgun (WGS) entry which is preliminary data.</text>
</comment>
<evidence type="ECO:0000256" key="2">
    <source>
        <dbReference type="ARBA" id="ARBA00022969"/>
    </source>
</evidence>
<organism evidence="4 5">
    <name type="scientific">Mesobacillus foraminis</name>
    <dbReference type="NCBI Taxonomy" id="279826"/>
    <lineage>
        <taxon>Bacteria</taxon>
        <taxon>Bacillati</taxon>
        <taxon>Bacillota</taxon>
        <taxon>Bacilli</taxon>
        <taxon>Bacillales</taxon>
        <taxon>Bacillaceae</taxon>
        <taxon>Mesobacillus</taxon>
    </lineage>
</organism>
<keyword evidence="3" id="KW-0012">Acyltransferase</keyword>
<dbReference type="InterPro" id="IPR020916">
    <property type="entry name" value="Gln_gamma-glutamylTfrase_bac"/>
</dbReference>
<reference evidence="4 5" key="1">
    <citation type="journal article" date="2015" name="Stand. Genomic Sci.">
        <title>Genomic Encyclopedia of Bacterial and Archaeal Type Strains, Phase III: the genomes of soil and plant-associated and newly described type strains.</title>
        <authorList>
            <person name="Whitman W.B."/>
            <person name="Woyke T."/>
            <person name="Klenk H.P."/>
            <person name="Zhou Y."/>
            <person name="Lilburn T.G."/>
            <person name="Beck B.J."/>
            <person name="De Vos P."/>
            <person name="Vandamme P."/>
            <person name="Eisen J.A."/>
            <person name="Garrity G."/>
            <person name="Hugenholtz P."/>
            <person name="Kyrpides N.C."/>
        </authorList>
    </citation>
    <scope>NUCLEOTIDE SEQUENCE [LARGE SCALE GENOMIC DNA]</scope>
    <source>
        <strain evidence="4 5">CV53</strain>
    </source>
</reference>
<evidence type="ECO:0000313" key="4">
    <source>
        <dbReference type="EMBL" id="TCN27751.1"/>
    </source>
</evidence>
<dbReference type="Pfam" id="PF20085">
    <property type="entry name" value="TGL"/>
    <property type="match status" value="1"/>
</dbReference>
<sequence length="249" mass="28646">MIRIANAPSGIPIASLKGKQREIYLAMQASSEIFYYEEAAILLFELILRENIIKAALELNKSGAVFTSFEYSAFNPAYWVRSSYGYLLRPDVLPSEAIRDIFVNGKKYGFECSTAMILIYYKAVLDSIRESDFNYLFGGLLVWNWNNDPDLVIITRSGREFIPGDIVYFYNPDYQLPIWRGENGVVLGNDQYYGHGIGVKTAKGMIESLNTRRRPGAKRSAYMLNQHSRLNARYLFRFSKKQLFFREKG</sequence>
<dbReference type="AlphaFoldDB" id="A0A4R2BKM2"/>
<proteinExistence type="inferred from homology"/>
<name>A0A4R2BKM2_9BACI</name>
<dbReference type="RefSeq" id="WP_132000687.1">
    <property type="nucleotide sequence ID" value="NZ_JABUHM010000006.1"/>
</dbReference>
<dbReference type="HAMAP" id="MF_00727">
    <property type="entry name" value="Tgl"/>
    <property type="match status" value="1"/>
</dbReference>
<evidence type="ECO:0000256" key="3">
    <source>
        <dbReference type="ARBA" id="ARBA00023315"/>
    </source>
</evidence>
<protein>
    <submittedName>
        <fullName evidence="4">Protein-glutamine gamma-glutamyltransferase</fullName>
    </submittedName>
</protein>